<dbReference type="Proteomes" id="UP000003240">
    <property type="component" value="Unassembled WGS sequence"/>
</dbReference>
<keyword evidence="3" id="KW-1133">Transmembrane helix</keyword>
<dbReference type="eggNOG" id="COG1316">
    <property type="taxonomic scope" value="Bacteria"/>
</dbReference>
<dbReference type="Pfam" id="PF03816">
    <property type="entry name" value="LytR_cpsA_psr"/>
    <property type="match status" value="1"/>
</dbReference>
<dbReference type="InterPro" id="IPR050922">
    <property type="entry name" value="LytR/CpsA/Psr_CW_biosynth"/>
</dbReference>
<comment type="similarity">
    <text evidence="1">Belongs to the LytR/CpsA/Psr (LCP) family.</text>
</comment>
<evidence type="ECO:0000256" key="3">
    <source>
        <dbReference type="SAM" id="Phobius"/>
    </source>
</evidence>
<keyword evidence="7" id="KW-1185">Reference proteome</keyword>
<evidence type="ECO:0000256" key="1">
    <source>
        <dbReference type="ARBA" id="ARBA00006068"/>
    </source>
</evidence>
<dbReference type="Pfam" id="PF13399">
    <property type="entry name" value="LytR_C"/>
    <property type="match status" value="1"/>
</dbReference>
<dbReference type="PANTHER" id="PTHR33392:SF6">
    <property type="entry name" value="POLYISOPRENYL-TEICHOIC ACID--PEPTIDOGLYCAN TEICHOIC ACID TRANSFERASE TAGU"/>
    <property type="match status" value="1"/>
</dbReference>
<dbReference type="STRING" id="1009370.ALO_10604"/>
<organism evidence="6 7">
    <name type="scientific">Acetonema longum DSM 6540</name>
    <dbReference type="NCBI Taxonomy" id="1009370"/>
    <lineage>
        <taxon>Bacteria</taxon>
        <taxon>Bacillati</taxon>
        <taxon>Bacillota</taxon>
        <taxon>Negativicutes</taxon>
        <taxon>Acetonemataceae</taxon>
        <taxon>Acetonema</taxon>
    </lineage>
</organism>
<feature type="domain" description="LytR/CpsA/Psr regulator C-terminal" evidence="5">
    <location>
        <begin position="423"/>
        <end position="508"/>
    </location>
</feature>
<sequence length="512" mass="56937">MGPRMERHTQEQGEKQRPVWLYAVLILLLLTVTAAVTFYWFAGSEPWTPKRTKNTQTSGQTRSDLQEGKVNILLLGVDKRVNDASRSDTIMVATVDIKTKETSLLSVPRDTWVKIPGRRWDKINHAHMYGGRELVQRTVEELLGIPIDYYVSVDFSGFTRLVDAIGGVDLEVEDRMYYTDPYDNLVIDLQPGMQHLDGGAAIQYVRYRNEDGDIGRIARQQRFLKAMLDEVTSPAILINLPGIVKEANNMVETDLSLSDMLGLTKLLKETKDKGVKTDILPGIPMDLHEISYWIPDIMAMRDYIAQSQGFTQDVAYRAASRRLAAESDQAVQYEIESMRLEALKAAAEQEPEPEEKEDKAVSSKSKSKSKNKSSKARIERDPRTGLPVKQSGGKRSSAASQASATQNLPPAPKPTQPKPVDSRVKVEILNGSDDAAAGGRMADLLRRQGFEIIGVNNTAENRYTAVISHTTSSVVVNKLTNLPFNYVLQVSRDEKKAGQVTVIVGQDYAGGR</sequence>
<evidence type="ECO:0000313" key="6">
    <source>
        <dbReference type="EMBL" id="EGO63906.1"/>
    </source>
</evidence>
<accession>F7NJ79</accession>
<keyword evidence="3" id="KW-0472">Membrane</keyword>
<evidence type="ECO:0000256" key="2">
    <source>
        <dbReference type="SAM" id="MobiDB-lite"/>
    </source>
</evidence>
<dbReference type="PANTHER" id="PTHR33392">
    <property type="entry name" value="POLYISOPRENYL-TEICHOIC ACID--PEPTIDOGLYCAN TEICHOIC ACID TRANSFERASE TAGU"/>
    <property type="match status" value="1"/>
</dbReference>
<dbReference type="InterPro" id="IPR027381">
    <property type="entry name" value="LytR/CpsA/Psr_C"/>
</dbReference>
<evidence type="ECO:0000313" key="7">
    <source>
        <dbReference type="Proteomes" id="UP000003240"/>
    </source>
</evidence>
<keyword evidence="3" id="KW-0812">Transmembrane</keyword>
<dbReference type="Gene3D" id="3.40.630.190">
    <property type="entry name" value="LCP protein"/>
    <property type="match status" value="1"/>
</dbReference>
<dbReference type="NCBIfam" id="TIGR00350">
    <property type="entry name" value="lytR_cpsA_psr"/>
    <property type="match status" value="1"/>
</dbReference>
<name>F7NJ79_9FIRM</name>
<gene>
    <name evidence="6" type="ORF">ALO_10604</name>
</gene>
<dbReference type="AlphaFoldDB" id="F7NJ79"/>
<proteinExistence type="inferred from homology"/>
<feature type="transmembrane region" description="Helical" evidence="3">
    <location>
        <begin position="20"/>
        <end position="42"/>
    </location>
</feature>
<feature type="domain" description="Cell envelope-related transcriptional attenuator" evidence="4">
    <location>
        <begin position="86"/>
        <end position="232"/>
    </location>
</feature>
<evidence type="ECO:0000259" key="5">
    <source>
        <dbReference type="Pfam" id="PF13399"/>
    </source>
</evidence>
<comment type="caution">
    <text evidence="6">The sequence shown here is derived from an EMBL/GenBank/DDBJ whole genome shotgun (WGS) entry which is preliminary data.</text>
</comment>
<protein>
    <submittedName>
        <fullName evidence="6">Cell envelope-related transcriptional attenuator</fullName>
    </submittedName>
</protein>
<dbReference type="EMBL" id="AFGF01000084">
    <property type="protein sequence ID" value="EGO63906.1"/>
    <property type="molecule type" value="Genomic_DNA"/>
</dbReference>
<feature type="region of interest" description="Disordered" evidence="2">
    <location>
        <begin position="344"/>
        <end position="421"/>
    </location>
</feature>
<feature type="compositionally biased region" description="Basic residues" evidence="2">
    <location>
        <begin position="365"/>
        <end position="375"/>
    </location>
</feature>
<dbReference type="InterPro" id="IPR004474">
    <property type="entry name" value="LytR_CpsA_psr"/>
</dbReference>
<reference evidence="6 7" key="1">
    <citation type="journal article" date="2011" name="EMBO J.">
        <title>Structural diversity of bacterial flagellar motors.</title>
        <authorList>
            <person name="Chen S."/>
            <person name="Beeby M."/>
            <person name="Murphy G.E."/>
            <person name="Leadbetter J.R."/>
            <person name="Hendrixson D.R."/>
            <person name="Briegel A."/>
            <person name="Li Z."/>
            <person name="Shi J."/>
            <person name="Tocheva E.I."/>
            <person name="Muller A."/>
            <person name="Dobro M.J."/>
            <person name="Jensen G.J."/>
        </authorList>
    </citation>
    <scope>NUCLEOTIDE SEQUENCE [LARGE SCALE GENOMIC DNA]</scope>
    <source>
        <strain evidence="6 7">DSM 6540</strain>
    </source>
</reference>
<evidence type="ECO:0000259" key="4">
    <source>
        <dbReference type="Pfam" id="PF03816"/>
    </source>
</evidence>